<dbReference type="InterPro" id="IPR005183">
    <property type="entry name" value="DUF305_CopM-like"/>
</dbReference>
<keyword evidence="5" id="KW-1185">Reference proteome</keyword>
<evidence type="ECO:0000313" key="5">
    <source>
        <dbReference type="Proteomes" id="UP000295302"/>
    </source>
</evidence>
<protein>
    <submittedName>
        <fullName evidence="4">DUF305 domain-containing protein</fullName>
    </submittedName>
</protein>
<dbReference type="Pfam" id="PF03713">
    <property type="entry name" value="DUF305"/>
    <property type="match status" value="1"/>
</dbReference>
<feature type="chain" id="PRO_5020659096" evidence="2">
    <location>
        <begin position="29"/>
        <end position="199"/>
    </location>
</feature>
<gene>
    <name evidence="4" type="ORF">E1286_11735</name>
</gene>
<dbReference type="Proteomes" id="UP000295302">
    <property type="component" value="Unassembled WGS sequence"/>
</dbReference>
<dbReference type="PROSITE" id="PS51257">
    <property type="entry name" value="PROKAR_LIPOPROTEIN"/>
    <property type="match status" value="1"/>
</dbReference>
<accession>A0A4R4YZ76</accession>
<evidence type="ECO:0000313" key="4">
    <source>
        <dbReference type="EMBL" id="TDD50861.1"/>
    </source>
</evidence>
<keyword evidence="2" id="KW-0732">Signal</keyword>
<name>A0A4R4YZ76_9ACTN</name>
<feature type="domain" description="DUF305" evidence="3">
    <location>
        <begin position="54"/>
        <end position="195"/>
    </location>
</feature>
<evidence type="ECO:0000256" key="1">
    <source>
        <dbReference type="SAM" id="MobiDB-lite"/>
    </source>
</evidence>
<evidence type="ECO:0000259" key="3">
    <source>
        <dbReference type="Pfam" id="PF03713"/>
    </source>
</evidence>
<dbReference type="PANTHER" id="PTHR36933:SF1">
    <property type="entry name" value="SLL0788 PROTEIN"/>
    <property type="match status" value="1"/>
</dbReference>
<dbReference type="PANTHER" id="PTHR36933">
    <property type="entry name" value="SLL0788 PROTEIN"/>
    <property type="match status" value="1"/>
</dbReference>
<comment type="caution">
    <text evidence="4">The sequence shown here is derived from an EMBL/GenBank/DDBJ whole genome shotgun (WGS) entry which is preliminary data.</text>
</comment>
<proteinExistence type="predicted"/>
<dbReference type="Gene3D" id="1.20.1260.10">
    <property type="match status" value="1"/>
</dbReference>
<organism evidence="4 5">
    <name type="scientific">Nonomuraea terrae</name>
    <dbReference type="NCBI Taxonomy" id="2530383"/>
    <lineage>
        <taxon>Bacteria</taxon>
        <taxon>Bacillati</taxon>
        <taxon>Actinomycetota</taxon>
        <taxon>Actinomycetes</taxon>
        <taxon>Streptosporangiales</taxon>
        <taxon>Streptosporangiaceae</taxon>
        <taxon>Nonomuraea</taxon>
    </lineage>
</organism>
<feature type="signal peptide" evidence="2">
    <location>
        <begin position="1"/>
        <end position="28"/>
    </location>
</feature>
<feature type="region of interest" description="Disordered" evidence="1">
    <location>
        <begin position="163"/>
        <end position="186"/>
    </location>
</feature>
<dbReference type="EMBL" id="SMKQ01000024">
    <property type="protein sequence ID" value="TDD50861.1"/>
    <property type="molecule type" value="Genomic_DNA"/>
</dbReference>
<sequence>MFRKSAATRGTSLVAGALALVACGGVPAAQNVSVLPNATTTVTTRPTADFNDADVMFAQMMSVHHRQAVEMAEMAGTRASSTQVKDLAAEIKATQQPEIATMRQWLKEWGKPAPTAGMGHEMPGAMSEADMNRLAAAEGTTFDKEFLRLMIRHHEGAIAMARTEQRQGENPQAKQLAGTMVTGQQDQVDQMRKMLERLR</sequence>
<dbReference type="OrthoDB" id="26872at2"/>
<dbReference type="RefSeq" id="WP_132611609.1">
    <property type="nucleotide sequence ID" value="NZ_SMKQ01000024.1"/>
</dbReference>
<reference evidence="4 5" key="1">
    <citation type="submission" date="2019-03" db="EMBL/GenBank/DDBJ databases">
        <title>Draft genome sequences of novel Actinobacteria.</title>
        <authorList>
            <person name="Sahin N."/>
            <person name="Ay H."/>
            <person name="Saygin H."/>
        </authorList>
    </citation>
    <scope>NUCLEOTIDE SEQUENCE [LARGE SCALE GENOMIC DNA]</scope>
    <source>
        <strain evidence="4 5">CH32</strain>
    </source>
</reference>
<dbReference type="AlphaFoldDB" id="A0A4R4YZ76"/>
<dbReference type="InterPro" id="IPR012347">
    <property type="entry name" value="Ferritin-like"/>
</dbReference>
<evidence type="ECO:0000256" key="2">
    <source>
        <dbReference type="SAM" id="SignalP"/>
    </source>
</evidence>